<dbReference type="Pfam" id="PF03401">
    <property type="entry name" value="TctC"/>
    <property type="match status" value="1"/>
</dbReference>
<evidence type="ECO:0008006" key="4">
    <source>
        <dbReference type="Google" id="ProtNLM"/>
    </source>
</evidence>
<keyword evidence="3" id="KW-1185">Reference proteome</keyword>
<dbReference type="Proteomes" id="UP000680304">
    <property type="component" value="Unassembled WGS sequence"/>
</dbReference>
<dbReference type="PANTHER" id="PTHR42928">
    <property type="entry name" value="TRICARBOXYLATE-BINDING PROTEIN"/>
    <property type="match status" value="1"/>
</dbReference>
<proteinExistence type="inferred from homology"/>
<comment type="similarity">
    <text evidence="1">Belongs to the UPF0065 (bug) family.</text>
</comment>
<dbReference type="PANTHER" id="PTHR42928:SF5">
    <property type="entry name" value="BLR1237 PROTEIN"/>
    <property type="match status" value="1"/>
</dbReference>
<dbReference type="InterPro" id="IPR042100">
    <property type="entry name" value="Bug_dom1"/>
</dbReference>
<reference evidence="2 3" key="1">
    <citation type="submission" date="2021-04" db="EMBL/GenBank/DDBJ databases">
        <title>Draft genome sequence of Paenibacillus cisolokensis, LC2-13A.</title>
        <authorList>
            <person name="Uke A."/>
            <person name="Chhe C."/>
            <person name="Baramee S."/>
            <person name="Kosugi A."/>
        </authorList>
    </citation>
    <scope>NUCLEOTIDE SEQUENCE [LARGE SCALE GENOMIC DNA]</scope>
    <source>
        <strain evidence="2 3">LC2-13A</strain>
    </source>
</reference>
<dbReference type="Gene3D" id="3.40.190.10">
    <property type="entry name" value="Periplasmic binding protein-like II"/>
    <property type="match status" value="1"/>
</dbReference>
<protein>
    <recommendedName>
        <fullName evidence="4">Leucine-binding protein domain-containing protein</fullName>
    </recommendedName>
</protein>
<name>A0ABQ4NA88_9BACL</name>
<evidence type="ECO:0000313" key="2">
    <source>
        <dbReference type="EMBL" id="GIQ65106.1"/>
    </source>
</evidence>
<sequence>MEKELGKPVVVVNMKGANGTVGATKVKDAKPDGYTALWFHESMLVNNVIGTSEFSHKDFEVVAIGVYDDTYVPAVHEDAPYANLKEFIEDAKKSTGKVDGGAPARNAALLAKKMDINAGPYGSMKSCFDRRRCETSLFYAH</sequence>
<dbReference type="EMBL" id="BOVJ01000119">
    <property type="protein sequence ID" value="GIQ65106.1"/>
    <property type="molecule type" value="Genomic_DNA"/>
</dbReference>
<evidence type="ECO:0000256" key="1">
    <source>
        <dbReference type="ARBA" id="ARBA00006987"/>
    </source>
</evidence>
<comment type="caution">
    <text evidence="2">The sequence shown here is derived from an EMBL/GenBank/DDBJ whole genome shotgun (WGS) entry which is preliminary data.</text>
</comment>
<gene>
    <name evidence="2" type="ORF">PACILC2_36740</name>
</gene>
<dbReference type="InterPro" id="IPR005064">
    <property type="entry name" value="BUG"/>
</dbReference>
<accession>A0ABQ4NA88</accession>
<evidence type="ECO:0000313" key="3">
    <source>
        <dbReference type="Proteomes" id="UP000680304"/>
    </source>
</evidence>
<organism evidence="2 3">
    <name type="scientific">Paenibacillus cisolokensis</name>
    <dbReference type="NCBI Taxonomy" id="1658519"/>
    <lineage>
        <taxon>Bacteria</taxon>
        <taxon>Bacillati</taxon>
        <taxon>Bacillota</taxon>
        <taxon>Bacilli</taxon>
        <taxon>Bacillales</taxon>
        <taxon>Paenibacillaceae</taxon>
        <taxon>Paenibacillus</taxon>
    </lineage>
</organism>
<dbReference type="Gene3D" id="3.40.190.150">
    <property type="entry name" value="Bordetella uptake gene, domain 1"/>
    <property type="match status" value="1"/>
</dbReference>